<dbReference type="EMBL" id="NAJP01000032">
    <property type="protein sequence ID" value="TKA40534.1"/>
    <property type="molecule type" value="Genomic_DNA"/>
</dbReference>
<evidence type="ECO:0000256" key="5">
    <source>
        <dbReference type="ARBA" id="ARBA00023136"/>
    </source>
</evidence>
<evidence type="ECO:0000259" key="6">
    <source>
        <dbReference type="PROSITE" id="PS51387"/>
    </source>
</evidence>
<dbReference type="Gene3D" id="3.30.465.10">
    <property type="match status" value="1"/>
</dbReference>
<reference evidence="7 8" key="1">
    <citation type="submission" date="2017-03" db="EMBL/GenBank/DDBJ databases">
        <title>Genomes of endolithic fungi from Antarctica.</title>
        <authorList>
            <person name="Coleine C."/>
            <person name="Masonjones S."/>
            <person name="Stajich J.E."/>
        </authorList>
    </citation>
    <scope>NUCLEOTIDE SEQUENCE [LARGE SCALE GENOMIC DNA]</scope>
    <source>
        <strain evidence="7 8">CCFEE 5311</strain>
    </source>
</reference>
<keyword evidence="4" id="KW-1133">Transmembrane helix</keyword>
<dbReference type="GO" id="GO:0050614">
    <property type="term" value="F:Delta24-sterol reductase activity"/>
    <property type="evidence" value="ECO:0007669"/>
    <property type="project" value="UniProtKB-EC"/>
</dbReference>
<dbReference type="GO" id="GO:0008202">
    <property type="term" value="P:steroid metabolic process"/>
    <property type="evidence" value="ECO:0007669"/>
    <property type="project" value="TreeGrafter"/>
</dbReference>
<evidence type="ECO:0000256" key="4">
    <source>
        <dbReference type="ARBA" id="ARBA00022989"/>
    </source>
</evidence>
<comment type="caution">
    <text evidence="7">The sequence shown here is derived from an EMBL/GenBank/DDBJ whole genome shotgun (WGS) entry which is preliminary data.</text>
</comment>
<dbReference type="InterPro" id="IPR036318">
    <property type="entry name" value="FAD-bd_PCMH-like_sf"/>
</dbReference>
<dbReference type="GO" id="GO:0016020">
    <property type="term" value="C:membrane"/>
    <property type="evidence" value="ECO:0007669"/>
    <property type="project" value="UniProtKB-SubCell"/>
</dbReference>
<evidence type="ECO:0000256" key="3">
    <source>
        <dbReference type="ARBA" id="ARBA00022692"/>
    </source>
</evidence>
<keyword evidence="3" id="KW-0812">Transmembrane</keyword>
<accession>A0A4U0UWS5</accession>
<dbReference type="GO" id="GO:0000246">
    <property type="term" value="F:Delta24(24-1) sterol reductase activity"/>
    <property type="evidence" value="ECO:0007669"/>
    <property type="project" value="TreeGrafter"/>
</dbReference>
<organism evidence="7 8">
    <name type="scientific">Friedmanniomyces endolithicus</name>
    <dbReference type="NCBI Taxonomy" id="329885"/>
    <lineage>
        <taxon>Eukaryota</taxon>
        <taxon>Fungi</taxon>
        <taxon>Dikarya</taxon>
        <taxon>Ascomycota</taxon>
        <taxon>Pezizomycotina</taxon>
        <taxon>Dothideomycetes</taxon>
        <taxon>Dothideomycetidae</taxon>
        <taxon>Mycosphaerellales</taxon>
        <taxon>Teratosphaeriaceae</taxon>
        <taxon>Friedmanniomyces</taxon>
    </lineage>
</organism>
<evidence type="ECO:0000256" key="1">
    <source>
        <dbReference type="ARBA" id="ARBA00004167"/>
    </source>
</evidence>
<dbReference type="Proteomes" id="UP000310066">
    <property type="component" value="Unassembled WGS sequence"/>
</dbReference>
<dbReference type="AlphaFoldDB" id="A0A4U0UWS5"/>
<dbReference type="GO" id="GO:0071949">
    <property type="term" value="F:FAD binding"/>
    <property type="evidence" value="ECO:0007669"/>
    <property type="project" value="InterPro"/>
</dbReference>
<dbReference type="EC" id="1.3.1.72" evidence="2"/>
<proteinExistence type="predicted"/>
<dbReference type="PANTHER" id="PTHR10801">
    <property type="entry name" value="24-DEHYDROCHOLESTEROL REDUCTASE"/>
    <property type="match status" value="1"/>
</dbReference>
<dbReference type="PANTHER" id="PTHR10801:SF10">
    <property type="entry name" value="FAD BINDING DOMAIN PROTEIN (AFU_ORTHOLOGUE AFUA_6G14300)"/>
    <property type="match status" value="1"/>
</dbReference>
<feature type="domain" description="FAD-binding PCMH-type" evidence="6">
    <location>
        <begin position="22"/>
        <end position="200"/>
    </location>
</feature>
<comment type="subcellular location">
    <subcellularLocation>
        <location evidence="1">Membrane</location>
        <topology evidence="1">Single-pass membrane protein</topology>
    </subcellularLocation>
</comment>
<name>A0A4U0UWS5_9PEZI</name>
<keyword evidence="5" id="KW-0472">Membrane</keyword>
<evidence type="ECO:0000256" key="2">
    <source>
        <dbReference type="ARBA" id="ARBA00012405"/>
    </source>
</evidence>
<evidence type="ECO:0000313" key="8">
    <source>
        <dbReference type="Proteomes" id="UP000310066"/>
    </source>
</evidence>
<protein>
    <recommendedName>
        <fullName evidence="2">Delta(24)-sterol reductase</fullName>
        <ecNumber evidence="2">1.3.1.72</ecNumber>
    </recommendedName>
</protein>
<dbReference type="InterPro" id="IPR006094">
    <property type="entry name" value="Oxid_FAD_bind_N"/>
</dbReference>
<dbReference type="InterPro" id="IPR016169">
    <property type="entry name" value="FAD-bd_PCMH_sub2"/>
</dbReference>
<dbReference type="InterPro" id="IPR016166">
    <property type="entry name" value="FAD-bd_PCMH"/>
</dbReference>
<dbReference type="InterPro" id="IPR040165">
    <property type="entry name" value="Diminuto-like"/>
</dbReference>
<sequence length="537" mass="60784">MASQQSSRRTHCTQRWTEEQHVDGYTAEVIDDHNREVEKVAAAVRSFYDRGEKFRISHGSTNSTRKSATGRDPRKVVDTSRLNKVLLVNTDAEQPYALVQPNVPMDRLIEETLKYGLIPPVVMEFPGITAGGGYAGTSGESSSSRHGFFDRTLEQVEMVLANGEVLVCSETEHPDLFHGAAGAVGTLGITTLVKLRLRKAKKFVETTYHPISNGMPEVMAKLQEFSTPSNDLDYLDGIMYSKTHGAVITGRLTDEPTPGTPTQHFSEASDPWFYLHVQDRTSNHAGPTTEVIPLPDYLFRYDRGGFWVGAASFKYFPGMPFNAFTRWWLDDFLHTRMLYKALHASGQSERMIVQDVALPYATAAEFVDYTDSRLGIYPLWLCPLKQSPLPTMHPHLDEYEADGATLKPLLNIGLWGLGPTTREGFFQANRDIEKKLQELGGMKWLYAQTYYSEKEFWAGFDRMWYDELREKYHATSLPTVYDKVKGDHERDAAEWSVTQAFWDTWPVSGLWGLVKAIESGDYLSARSASWKTWVPRT</sequence>
<dbReference type="PROSITE" id="PS51387">
    <property type="entry name" value="FAD_PCMH"/>
    <property type="match status" value="1"/>
</dbReference>
<dbReference type="GO" id="GO:0005737">
    <property type="term" value="C:cytoplasm"/>
    <property type="evidence" value="ECO:0007669"/>
    <property type="project" value="TreeGrafter"/>
</dbReference>
<dbReference type="STRING" id="329885.A0A4U0UWS5"/>
<evidence type="ECO:0000313" key="7">
    <source>
        <dbReference type="EMBL" id="TKA40534.1"/>
    </source>
</evidence>
<gene>
    <name evidence="7" type="ORF">B0A54_08991</name>
</gene>
<dbReference type="OrthoDB" id="415825at2759"/>
<dbReference type="SUPFAM" id="SSF56176">
    <property type="entry name" value="FAD-binding/transporter-associated domain-like"/>
    <property type="match status" value="1"/>
</dbReference>
<dbReference type="Pfam" id="PF01565">
    <property type="entry name" value="FAD_binding_4"/>
    <property type="match status" value="1"/>
</dbReference>